<sequence>MASWLGTAPGNSFPPTRGRWPRTCTPRTTITTTTSIPTPTRIEITCARDGAATRLTRLAGGGLLRPRILSTDGDVARVALVQTAASLLAGDRLEIDVRCGPGARLRLVDVAALVAHDVRGGEPAQVEVRLEVGARARLEWEAQPLVLAAGSAVRRHTEVELRRGAAALLRDTLVLGRAGELAGRLSTHTDVRHESRPLHAEALDTGDVGLLRSPGGAGQREGARHARALRRPCRGRRGVPAGGRRDGAAGTRGFARGGHPRLRRCARAVAARPAGGRR</sequence>
<evidence type="ECO:0000313" key="4">
    <source>
        <dbReference type="EMBL" id="UUY06197.1"/>
    </source>
</evidence>
<protein>
    <recommendedName>
        <fullName evidence="2">Urease accessory protein UreD</fullName>
    </recommendedName>
</protein>
<proteinExistence type="inferred from homology"/>
<feature type="compositionally biased region" description="Low complexity" evidence="3">
    <location>
        <begin position="14"/>
        <end position="34"/>
    </location>
</feature>
<dbReference type="HAMAP" id="MF_01384">
    <property type="entry name" value="UreD"/>
    <property type="match status" value="1"/>
</dbReference>
<comment type="similarity">
    <text evidence="2">Belongs to the UreD family.</text>
</comment>
<keyword evidence="1 2" id="KW-0143">Chaperone</keyword>
<evidence type="ECO:0000256" key="1">
    <source>
        <dbReference type="ARBA" id="ARBA00023186"/>
    </source>
</evidence>
<feature type="compositionally biased region" description="Basic residues" evidence="3">
    <location>
        <begin position="225"/>
        <end position="237"/>
    </location>
</feature>
<dbReference type="Proteomes" id="UP001058860">
    <property type="component" value="Chromosome"/>
</dbReference>
<keyword evidence="5" id="KW-1185">Reference proteome</keyword>
<comment type="subcellular location">
    <subcellularLocation>
        <location evidence="2">Cytoplasm</location>
    </subcellularLocation>
</comment>
<feature type="region of interest" description="Disordered" evidence="3">
    <location>
        <begin position="1"/>
        <end position="34"/>
    </location>
</feature>
<comment type="function">
    <text evidence="2">Required for maturation of urease via the functional incorporation of the urease nickel metallocenter.</text>
</comment>
<comment type="subunit">
    <text evidence="2">UreD, UreF and UreG form a complex that acts as a GTP-hydrolysis-dependent molecular chaperone, activating the urease apoprotein by helping to assemble the nickel containing metallocenter of UreC. The UreE protein probably delivers the nickel.</text>
</comment>
<evidence type="ECO:0000256" key="2">
    <source>
        <dbReference type="HAMAP-Rule" id="MF_01384"/>
    </source>
</evidence>
<gene>
    <name evidence="2" type="primary">ureD</name>
    <name evidence="4" type="ORF">LRS13_12005</name>
</gene>
<keyword evidence="2" id="KW-0963">Cytoplasm</keyword>
<feature type="region of interest" description="Disordered" evidence="3">
    <location>
        <begin position="214"/>
        <end position="261"/>
    </location>
</feature>
<dbReference type="Pfam" id="PF01774">
    <property type="entry name" value="UreD"/>
    <property type="match status" value="1"/>
</dbReference>
<reference evidence="5" key="1">
    <citation type="submission" date="2021-11" db="EMBL/GenBank/DDBJ databases">
        <title>Cultivation dependent microbiological survey of springs from the worlds oldest radium mine currently devoted to the extraction of radon-saturated water.</title>
        <authorList>
            <person name="Kapinusova G."/>
            <person name="Smrhova T."/>
            <person name="Strejcek M."/>
            <person name="Suman J."/>
            <person name="Jani K."/>
            <person name="Pajer P."/>
            <person name="Uhlik O."/>
        </authorList>
    </citation>
    <scope>NUCLEOTIDE SEQUENCE [LARGE SCALE GENOMIC DNA]</scope>
    <source>
        <strain evidence="5">J379</strain>
    </source>
</reference>
<evidence type="ECO:0000313" key="5">
    <source>
        <dbReference type="Proteomes" id="UP001058860"/>
    </source>
</evidence>
<accession>A0ABY5PNI0</accession>
<organism evidence="4 5">
    <name type="scientific">Svornostia abyssi</name>
    <dbReference type="NCBI Taxonomy" id="2898438"/>
    <lineage>
        <taxon>Bacteria</taxon>
        <taxon>Bacillati</taxon>
        <taxon>Actinomycetota</taxon>
        <taxon>Thermoleophilia</taxon>
        <taxon>Solirubrobacterales</taxon>
        <taxon>Baekduiaceae</taxon>
        <taxon>Svornostia</taxon>
    </lineage>
</organism>
<dbReference type="EMBL" id="CP088295">
    <property type="protein sequence ID" value="UUY06197.1"/>
    <property type="molecule type" value="Genomic_DNA"/>
</dbReference>
<evidence type="ECO:0000256" key="3">
    <source>
        <dbReference type="SAM" id="MobiDB-lite"/>
    </source>
</evidence>
<dbReference type="InterPro" id="IPR002669">
    <property type="entry name" value="UreD"/>
</dbReference>
<name>A0ABY5PNI0_9ACTN</name>
<keyword evidence="2" id="KW-0996">Nickel insertion</keyword>